<dbReference type="Proteomes" id="UP000182658">
    <property type="component" value="Unassembled WGS sequence"/>
</dbReference>
<dbReference type="STRING" id="1408157.A0A1J7J4B8"/>
<keyword evidence="2" id="KW-1185">Reference proteome</keyword>
<dbReference type="PANTHER" id="PTHR36847:SF1">
    <property type="entry name" value="AMIDOLIGASE ENZYME"/>
    <property type="match status" value="1"/>
</dbReference>
<dbReference type="Pfam" id="PF12224">
    <property type="entry name" value="Amidoligase_2"/>
    <property type="match status" value="1"/>
</dbReference>
<protein>
    <recommendedName>
        <fullName evidence="3">Amidoligase enzyme</fullName>
    </recommendedName>
</protein>
<name>A0A1J7J4B8_9PEZI</name>
<dbReference type="InterPro" id="IPR022025">
    <property type="entry name" value="Amidoligase_2"/>
</dbReference>
<evidence type="ECO:0000313" key="2">
    <source>
        <dbReference type="Proteomes" id="UP000182658"/>
    </source>
</evidence>
<evidence type="ECO:0000313" key="1">
    <source>
        <dbReference type="EMBL" id="OIW34293.1"/>
    </source>
</evidence>
<dbReference type="OrthoDB" id="5291055at2759"/>
<gene>
    <name evidence="1" type="ORF">CONLIGDRAFT_675289</name>
</gene>
<accession>A0A1J7J4B8</accession>
<organism evidence="1 2">
    <name type="scientific">Coniochaeta ligniaria NRRL 30616</name>
    <dbReference type="NCBI Taxonomy" id="1408157"/>
    <lineage>
        <taxon>Eukaryota</taxon>
        <taxon>Fungi</taxon>
        <taxon>Dikarya</taxon>
        <taxon>Ascomycota</taxon>
        <taxon>Pezizomycotina</taxon>
        <taxon>Sordariomycetes</taxon>
        <taxon>Sordariomycetidae</taxon>
        <taxon>Coniochaetales</taxon>
        <taxon>Coniochaetaceae</taxon>
        <taxon>Coniochaeta</taxon>
    </lineage>
</organism>
<sequence length="358" mass="40847">MANPTPLRLGLEIEAVFVPKELEALGPGGKPLEPKEFAAQLANGFSNTLGLHSVYGDDYNKYRGKKYKEWEIIHDETLREDPTNMTYPLEITSPILTFDPEGNWRHQVRKLFAHIDTKCVRMETNKSCGFHVHLSPGDGKPWTLDQLKRICFSIYYFEGALLALLPVSRRHSMFVSSRQMYNRNFFNLSTKACYQLIFEKKSIRDLVCLMQEEEDVCCSWNFRNLLGDKPGWKSTGATIEWRQPPGITTVEECLVWAEVAVTFVQAVRHWSSIGDEIHDVARGYTADVEGLRKAVFERGIPMTPGSDVRYLDTAFKGRSGQVTCDECGYDNYTEIPVEEESEEEGRIDAALLDKLRNI</sequence>
<proteinExistence type="predicted"/>
<dbReference type="InParanoid" id="A0A1J7J4B8"/>
<dbReference type="PANTHER" id="PTHR36847">
    <property type="entry name" value="AMIDOLIGASE ENZYME"/>
    <property type="match status" value="1"/>
</dbReference>
<evidence type="ECO:0008006" key="3">
    <source>
        <dbReference type="Google" id="ProtNLM"/>
    </source>
</evidence>
<dbReference type="AlphaFoldDB" id="A0A1J7J4B8"/>
<dbReference type="EMBL" id="KV875093">
    <property type="protein sequence ID" value="OIW34293.1"/>
    <property type="molecule type" value="Genomic_DNA"/>
</dbReference>
<reference evidence="1 2" key="1">
    <citation type="submission" date="2016-10" db="EMBL/GenBank/DDBJ databases">
        <title>Draft genome sequence of Coniochaeta ligniaria NRRL30616, a lignocellulolytic fungus for bioabatement of inhibitors in plant biomass hydrolysates.</title>
        <authorList>
            <consortium name="DOE Joint Genome Institute"/>
            <person name="Jimenez D.J."/>
            <person name="Hector R.E."/>
            <person name="Riley R."/>
            <person name="Sun H."/>
            <person name="Grigoriev I.V."/>
            <person name="Van Elsas J.D."/>
            <person name="Nichols N.N."/>
        </authorList>
    </citation>
    <scope>NUCLEOTIDE SEQUENCE [LARGE SCALE GENOMIC DNA]</scope>
    <source>
        <strain evidence="1 2">NRRL 30616</strain>
    </source>
</reference>